<evidence type="ECO:0000313" key="1">
    <source>
        <dbReference type="EMBL" id="EPH39539.1"/>
    </source>
</evidence>
<protein>
    <submittedName>
        <fullName evidence="1">Uncharacterized protein</fullName>
    </submittedName>
</protein>
<gene>
    <name evidence="1" type="ORF">STRAU_7343</name>
</gene>
<organism evidence="1 2">
    <name type="scientific">Streptomyces aurantiacus JA 4570</name>
    <dbReference type="NCBI Taxonomy" id="1286094"/>
    <lineage>
        <taxon>Bacteria</taxon>
        <taxon>Bacillati</taxon>
        <taxon>Actinomycetota</taxon>
        <taxon>Actinomycetes</taxon>
        <taxon>Kitasatosporales</taxon>
        <taxon>Streptomycetaceae</taxon>
        <taxon>Streptomyces</taxon>
        <taxon>Streptomyces aurantiacus group</taxon>
    </lineage>
</organism>
<name>S3ZAD7_9ACTN</name>
<dbReference type="AlphaFoldDB" id="S3ZAD7"/>
<comment type="caution">
    <text evidence="1">The sequence shown here is derived from an EMBL/GenBank/DDBJ whole genome shotgun (WGS) entry which is preliminary data.</text>
</comment>
<reference evidence="1 2" key="1">
    <citation type="submission" date="2013-02" db="EMBL/GenBank/DDBJ databases">
        <title>Draft Genome Sequence of Streptomyces aurantiacus, Which Produces Setomimycin.</title>
        <authorList>
            <person name="Gruening B.A."/>
            <person name="Praeg A."/>
            <person name="Erxleben A."/>
            <person name="Guenther S."/>
            <person name="Mueller M."/>
        </authorList>
    </citation>
    <scope>NUCLEOTIDE SEQUENCE [LARGE SCALE GENOMIC DNA]</scope>
    <source>
        <strain evidence="1 2">JA 4570</strain>
    </source>
</reference>
<dbReference type="Proteomes" id="UP000014629">
    <property type="component" value="Unassembled WGS sequence"/>
</dbReference>
<evidence type="ECO:0000313" key="2">
    <source>
        <dbReference type="Proteomes" id="UP000014629"/>
    </source>
</evidence>
<dbReference type="PATRIC" id="fig|1286094.4.peg.7268"/>
<keyword evidence="2" id="KW-1185">Reference proteome</keyword>
<dbReference type="EMBL" id="AOPZ01000519">
    <property type="protein sequence ID" value="EPH39539.1"/>
    <property type="molecule type" value="Genomic_DNA"/>
</dbReference>
<sequence>MSQSICRRYGAACRASGTSWEVMTMRRRIAPAAALMLLLAAGCGGPSADDGNRPPDRPPAPSREIRALALPLDAYELDSRNAALAATAQEKLIKSCMARQGLDWPELPHPATETWPHRGRYGLAEPAVAKRYGYHAMPDPVTKTAERRLEQRDARLTARQRTAAYGTDGRSGCQERAQHALVRDVPKVSSDLVNEASAAAYEKSQHTPAAQRVFGKWRACMRDRGHAYRHPMDPNEDPRWKGGRPTRAEIATARDDVACKLRTHLVDVWWRADATLQHQAIKDSAGRFRQVEEARKRYLENVRRHSR</sequence>
<accession>S3ZAD7</accession>
<proteinExistence type="predicted"/>